<dbReference type="OrthoDB" id="249703at2759"/>
<comment type="subcellular location">
    <subcellularLocation>
        <location evidence="1">Peroxisome</location>
    </subcellularLocation>
</comment>
<keyword evidence="5" id="KW-0576">Peroxisome</keyword>
<evidence type="ECO:0000256" key="1">
    <source>
        <dbReference type="ARBA" id="ARBA00004275"/>
    </source>
</evidence>
<comment type="similarity">
    <text evidence="2">Belongs to the AB hydrolase superfamily. AKT2 hydrolase family.</text>
</comment>
<dbReference type="Gene3D" id="3.40.50.1820">
    <property type="entry name" value="alpha/beta hydrolase"/>
    <property type="match status" value="1"/>
</dbReference>
<evidence type="ECO:0000313" key="8">
    <source>
        <dbReference type="EMBL" id="USP82855.1"/>
    </source>
</evidence>
<dbReference type="InterPro" id="IPR029058">
    <property type="entry name" value="AB_hydrolase_fold"/>
</dbReference>
<dbReference type="Pfam" id="PF12697">
    <property type="entry name" value="Abhydrolase_6"/>
    <property type="match status" value="1"/>
</dbReference>
<evidence type="ECO:0000256" key="3">
    <source>
        <dbReference type="ARBA" id="ARBA00022801"/>
    </source>
</evidence>
<evidence type="ECO:0000313" key="9">
    <source>
        <dbReference type="Proteomes" id="UP001056012"/>
    </source>
</evidence>
<keyword evidence="3" id="KW-0378">Hydrolase</keyword>
<dbReference type="GO" id="GO:0005777">
    <property type="term" value="C:peroxisome"/>
    <property type="evidence" value="ECO:0007669"/>
    <property type="project" value="UniProtKB-SubCell"/>
</dbReference>
<dbReference type="VEuPathDB" id="FungiDB:yc1106_10129"/>
<name>A0A9Q9DYD3_CURCL</name>
<reference evidence="8" key="1">
    <citation type="submission" date="2021-12" db="EMBL/GenBank/DDBJ databases">
        <title>Curvularia clavata genome.</title>
        <authorList>
            <person name="Cao Y."/>
        </authorList>
    </citation>
    <scope>NUCLEOTIDE SEQUENCE</scope>
    <source>
        <strain evidence="8">Yc1106</strain>
    </source>
</reference>
<dbReference type="Proteomes" id="UP001056012">
    <property type="component" value="Chromosome 8"/>
</dbReference>
<comment type="similarity">
    <text evidence="6">Belongs to the AB hydrolase superfamily. FUS2 hydrolase family.</text>
</comment>
<keyword evidence="4" id="KW-0843">Virulence</keyword>
<dbReference type="EMBL" id="CP089281">
    <property type="protein sequence ID" value="USP82855.1"/>
    <property type="molecule type" value="Genomic_DNA"/>
</dbReference>
<dbReference type="InterPro" id="IPR050261">
    <property type="entry name" value="FrsA_esterase"/>
</dbReference>
<evidence type="ECO:0000256" key="6">
    <source>
        <dbReference type="ARBA" id="ARBA00038115"/>
    </source>
</evidence>
<proteinExistence type="inferred from homology"/>
<evidence type="ECO:0000256" key="4">
    <source>
        <dbReference type="ARBA" id="ARBA00023026"/>
    </source>
</evidence>
<gene>
    <name evidence="8" type="ORF">yc1106_10129</name>
</gene>
<dbReference type="SUPFAM" id="SSF53474">
    <property type="entry name" value="alpha/beta-Hydrolases"/>
    <property type="match status" value="1"/>
</dbReference>
<evidence type="ECO:0000259" key="7">
    <source>
        <dbReference type="Pfam" id="PF12697"/>
    </source>
</evidence>
<feature type="domain" description="AB hydrolase-1" evidence="7">
    <location>
        <begin position="176"/>
        <end position="300"/>
    </location>
</feature>
<evidence type="ECO:0000256" key="2">
    <source>
        <dbReference type="ARBA" id="ARBA00005668"/>
    </source>
</evidence>
<dbReference type="PANTHER" id="PTHR22946:SF13">
    <property type="entry name" value="ALPHA_BETA HYDROLASE PSOB"/>
    <property type="match status" value="1"/>
</dbReference>
<organism evidence="8 9">
    <name type="scientific">Curvularia clavata</name>
    <dbReference type="NCBI Taxonomy" id="95742"/>
    <lineage>
        <taxon>Eukaryota</taxon>
        <taxon>Fungi</taxon>
        <taxon>Dikarya</taxon>
        <taxon>Ascomycota</taxon>
        <taxon>Pezizomycotina</taxon>
        <taxon>Dothideomycetes</taxon>
        <taxon>Pleosporomycetidae</taxon>
        <taxon>Pleosporales</taxon>
        <taxon>Pleosporineae</taxon>
        <taxon>Pleosporaceae</taxon>
        <taxon>Curvularia</taxon>
    </lineage>
</organism>
<sequence length="430" mass="48450">MFRIFKSEFFNFEALRLLSFTAHEGGEIAEFFEAVAKIKDNDTDSWYAAWTEAGRKAETLAADSELSGQREIARRAFFRASNYQRAAQFMLNGRDGKDTRILKDSERSISNFWRAANLLDSSIRKLEIPYEGKIRLPAYLHLPHSSKRLPGKIPLLVNTVGADATQEEIFFIFPMAALDLGYAVLTFEGPGQGIVLRKHNIPFRPDWEEVVSKVLDFSFDYIEKNRDLDIDKTRVALAGSSMGGYLALRGAADERVKACIAVDPFYSMWDLLKGRMPQPVIDTFVAGGFAPDSLWDSFLGLLKWWDVQTRWESDLSFWMHGVNTTADMFRSMMRFTFATADGTGFLHKVKCPVFVTGARFSLYTQPEISTDRIYEELVNVPKGKKVKWVGEEAGAGGLQSKVGAFGILTRKAFAFLDAQFGIDRKIAHSG</sequence>
<dbReference type="GO" id="GO:0016787">
    <property type="term" value="F:hydrolase activity"/>
    <property type="evidence" value="ECO:0007669"/>
    <property type="project" value="UniProtKB-KW"/>
</dbReference>
<keyword evidence="9" id="KW-1185">Reference proteome</keyword>
<dbReference type="Gene3D" id="1.20.1440.110">
    <property type="entry name" value="acylaminoacyl peptidase"/>
    <property type="match status" value="1"/>
</dbReference>
<protein>
    <recommendedName>
        <fullName evidence="7">AB hydrolase-1 domain-containing protein</fullName>
    </recommendedName>
</protein>
<accession>A0A9Q9DYD3</accession>
<evidence type="ECO:0000256" key="5">
    <source>
        <dbReference type="ARBA" id="ARBA00023140"/>
    </source>
</evidence>
<dbReference type="InterPro" id="IPR000073">
    <property type="entry name" value="AB_hydrolase_1"/>
</dbReference>
<dbReference type="AlphaFoldDB" id="A0A9Q9DYD3"/>
<dbReference type="PANTHER" id="PTHR22946">
    <property type="entry name" value="DIENELACTONE HYDROLASE DOMAIN-CONTAINING PROTEIN-RELATED"/>
    <property type="match status" value="1"/>
</dbReference>